<name>A0A7I8IFR6_SPIIN</name>
<keyword evidence="3" id="KW-1185">Reference proteome</keyword>
<dbReference type="AlphaFoldDB" id="A0A7I8IFR6"/>
<organism evidence="1">
    <name type="scientific">Spirodela intermedia</name>
    <name type="common">Intermediate duckweed</name>
    <dbReference type="NCBI Taxonomy" id="51605"/>
    <lineage>
        <taxon>Eukaryota</taxon>
        <taxon>Viridiplantae</taxon>
        <taxon>Streptophyta</taxon>
        <taxon>Embryophyta</taxon>
        <taxon>Tracheophyta</taxon>
        <taxon>Spermatophyta</taxon>
        <taxon>Magnoliopsida</taxon>
        <taxon>Liliopsida</taxon>
        <taxon>Araceae</taxon>
        <taxon>Lemnoideae</taxon>
        <taxon>Spirodela</taxon>
    </lineage>
</organism>
<protein>
    <submittedName>
        <fullName evidence="1">Uncharacterized protein</fullName>
    </submittedName>
</protein>
<evidence type="ECO:0000313" key="3">
    <source>
        <dbReference type="Proteomes" id="UP000663760"/>
    </source>
</evidence>
<accession>A0A7I8IFR6</accession>
<dbReference type="EMBL" id="LR743589">
    <property type="protein sequence ID" value="CAA2616975.1"/>
    <property type="molecule type" value="Genomic_DNA"/>
</dbReference>
<reference evidence="1" key="1">
    <citation type="submission" date="2019-12" db="EMBL/GenBank/DDBJ databases">
        <authorList>
            <person name="Scholz U."/>
            <person name="Mascher M."/>
            <person name="Fiebig A."/>
        </authorList>
    </citation>
    <scope>NUCLEOTIDE SEQUENCE</scope>
</reference>
<proteinExistence type="predicted"/>
<evidence type="ECO:0000313" key="2">
    <source>
        <dbReference type="EMBL" id="CAA7392339.1"/>
    </source>
</evidence>
<dbReference type="Proteomes" id="UP000663760">
    <property type="component" value="Chromosome 2"/>
</dbReference>
<sequence length="181" mass="20337">MTFDWIGPTMGNGDKGMGRAKRACVFSVEEVGSEAKLAKVEASISLVWERASYSIGVKVMWKLDDSTSRSRDMEEKCCAYVCEKYDHRQGRKEGIILSLCDGHIKSIEINLNIKLIVITMEGQEVRSRGLIDIRLLDDGLEATIVGQKREIVLFAGEKRLEDLYNLTNVHPIDVYGLHSKS</sequence>
<evidence type="ECO:0000313" key="1">
    <source>
        <dbReference type="EMBL" id="CAA2616975.1"/>
    </source>
</evidence>
<gene>
    <name evidence="1" type="ORF">SI7747_02003186</name>
    <name evidence="2" type="ORF">SI8410_02003475</name>
</gene>
<dbReference type="EMBL" id="LR746265">
    <property type="protein sequence ID" value="CAA7392339.1"/>
    <property type="molecule type" value="Genomic_DNA"/>
</dbReference>